<comment type="caution">
    <text evidence="1">The sequence shown here is derived from an EMBL/GenBank/DDBJ whole genome shotgun (WGS) entry which is preliminary data.</text>
</comment>
<protein>
    <submittedName>
        <fullName evidence="1">Uncharacterized protein</fullName>
    </submittedName>
</protein>
<dbReference type="AlphaFoldDB" id="A0A645J319"/>
<accession>A0A645J319</accession>
<sequence>MVLPVFVIEHLAVAGIRRVGHKSGGHVVGEIVPHHALVRHGAVEHPLGFRAHAHQIQLIVLPGLRHKLHQILGLFIEHRAVSPALQAHVADV</sequence>
<reference evidence="1" key="1">
    <citation type="submission" date="2019-08" db="EMBL/GenBank/DDBJ databases">
        <authorList>
            <person name="Kucharzyk K."/>
            <person name="Murdoch R.W."/>
            <person name="Higgins S."/>
            <person name="Loffler F."/>
        </authorList>
    </citation>
    <scope>NUCLEOTIDE SEQUENCE</scope>
</reference>
<dbReference type="EMBL" id="VSSQ01129793">
    <property type="protein sequence ID" value="MPN57797.1"/>
    <property type="molecule type" value="Genomic_DNA"/>
</dbReference>
<organism evidence="1">
    <name type="scientific">bioreactor metagenome</name>
    <dbReference type="NCBI Taxonomy" id="1076179"/>
    <lineage>
        <taxon>unclassified sequences</taxon>
        <taxon>metagenomes</taxon>
        <taxon>ecological metagenomes</taxon>
    </lineage>
</organism>
<gene>
    <name evidence="1" type="ORF">SDC9_205491</name>
</gene>
<name>A0A645J319_9ZZZZ</name>
<evidence type="ECO:0000313" key="1">
    <source>
        <dbReference type="EMBL" id="MPN57797.1"/>
    </source>
</evidence>
<proteinExistence type="predicted"/>